<evidence type="ECO:0000313" key="3">
    <source>
        <dbReference type="Proteomes" id="UP001327314"/>
    </source>
</evidence>
<dbReference type="Pfam" id="PF00480">
    <property type="entry name" value="ROK"/>
    <property type="match status" value="1"/>
</dbReference>
<evidence type="ECO:0000313" key="2">
    <source>
        <dbReference type="EMBL" id="WQQ20050.1"/>
    </source>
</evidence>
<dbReference type="InterPro" id="IPR043129">
    <property type="entry name" value="ATPase_NBD"/>
</dbReference>
<comment type="similarity">
    <text evidence="1">Belongs to the ROK (NagC/XylR) family.</text>
</comment>
<dbReference type="PANTHER" id="PTHR18964">
    <property type="entry name" value="ROK (REPRESSOR, ORF, KINASE) FAMILY"/>
    <property type="match status" value="1"/>
</dbReference>
<dbReference type="Proteomes" id="UP001327314">
    <property type="component" value="Chromosome"/>
</dbReference>
<dbReference type="AlphaFoldDB" id="A0ABD8AKU2"/>
<evidence type="ECO:0000256" key="1">
    <source>
        <dbReference type="ARBA" id="ARBA00006479"/>
    </source>
</evidence>
<dbReference type="InterPro" id="IPR000600">
    <property type="entry name" value="ROK"/>
</dbReference>
<dbReference type="EMBL" id="CP141046">
    <property type="protein sequence ID" value="WQQ20050.1"/>
    <property type="molecule type" value="Genomic_DNA"/>
</dbReference>
<dbReference type="SUPFAM" id="SSF53067">
    <property type="entry name" value="Actin-like ATPase domain"/>
    <property type="match status" value="1"/>
</dbReference>
<name>A0ABD8AKU2_9BACT</name>
<dbReference type="Gene3D" id="3.30.420.40">
    <property type="match status" value="2"/>
</dbReference>
<gene>
    <name evidence="2" type="ORF">RRG46_00635</name>
</gene>
<organism evidence="2 3">
    <name type="scientific">Mycoplasmopsis cynos</name>
    <dbReference type="NCBI Taxonomy" id="171284"/>
    <lineage>
        <taxon>Bacteria</taxon>
        <taxon>Bacillati</taxon>
        <taxon>Mycoplasmatota</taxon>
        <taxon>Mycoplasmoidales</taxon>
        <taxon>Metamycoplasmataceae</taxon>
        <taxon>Mycoplasmopsis</taxon>
    </lineage>
</organism>
<dbReference type="RefSeq" id="WP_284520344.1">
    <property type="nucleotide sequence ID" value="NZ_CP103991.1"/>
</dbReference>
<accession>A0ABD8AKU2</accession>
<proteinExistence type="inferred from homology"/>
<sequence>MDWKNKNNSYAAVDVGGTNVRFAIFDENGKIISKVKTSTDYSSAENTCNWIKERILENNIMYLALCIPGPSDYENGIVLNSPNLGGTWKNFDVKQYLLKNTQIKDIVFENDANVMALANHVYYKKNLNDVSQFYTISTGFGSGLIINNKIFHGNNYYAQEIAQIPVSKSAFLGKSRLLNKYALELHCSGSGIETKAKYYDIANSAKEVFELAEKGNIQATKIVNEAKETLMNMFAINAGIIAPHNFFIGGSVALAQKQFVIDAFNLAKEISDPNHFKNINLYFDELGDDSALYGLYNLIKLRNG</sequence>
<reference evidence="2 3" key="1">
    <citation type="submission" date="2023-12" db="EMBL/GenBank/DDBJ databases">
        <title>Hybrid Genome Assemblies of Mycoplasma cynos and Mycoplasma felis isolated from Dogs and Cats with Infectious Respiratory Disease.</title>
        <authorList>
            <person name="Framst I."/>
            <person name="Cai H."/>
            <person name="Ramesh P."/>
            <person name="Maboni G."/>
        </authorList>
    </citation>
    <scope>NUCLEOTIDE SEQUENCE [LARGE SCALE GENOMIC DNA]</scope>
    <source>
        <strain evidence="2 3">30510</strain>
    </source>
</reference>
<protein>
    <submittedName>
        <fullName evidence="2">ROK family protein</fullName>
    </submittedName>
</protein>
<dbReference type="PANTHER" id="PTHR18964:SF149">
    <property type="entry name" value="BIFUNCTIONAL UDP-N-ACETYLGLUCOSAMINE 2-EPIMERASE_N-ACETYLMANNOSAMINE KINASE"/>
    <property type="match status" value="1"/>
</dbReference>